<dbReference type="PROSITE" id="PS00101">
    <property type="entry name" value="HEXAPEP_TRANSFERASES"/>
    <property type="match status" value="1"/>
</dbReference>
<feature type="domain" description="Maltose/galactoside acetyltransferase" evidence="3">
    <location>
        <begin position="6"/>
        <end position="59"/>
    </location>
</feature>
<dbReference type="InterPro" id="IPR024688">
    <property type="entry name" value="Mac_dom"/>
</dbReference>
<dbReference type="GO" id="GO:0008374">
    <property type="term" value="F:O-acyltransferase activity"/>
    <property type="evidence" value="ECO:0007669"/>
    <property type="project" value="TreeGrafter"/>
</dbReference>
<reference evidence="5" key="1">
    <citation type="submission" date="2017-01" db="EMBL/GenBank/DDBJ databases">
        <authorList>
            <person name="Wang Y."/>
            <person name="White M."/>
            <person name="Kvist S."/>
            <person name="Moncalvo J.-M."/>
        </authorList>
    </citation>
    <scope>NUCLEOTIDE SEQUENCE [LARGE SCALE GENOMIC DNA]</scope>
    <source>
        <strain evidence="5">COL-18-3</strain>
    </source>
</reference>
<organism evidence="4 5">
    <name type="scientific">Zancudomyces culisetae</name>
    <name type="common">Gut fungus</name>
    <name type="synonym">Smittium culisetae</name>
    <dbReference type="NCBI Taxonomy" id="1213189"/>
    <lineage>
        <taxon>Eukaryota</taxon>
        <taxon>Fungi</taxon>
        <taxon>Fungi incertae sedis</taxon>
        <taxon>Zoopagomycota</taxon>
        <taxon>Kickxellomycotina</taxon>
        <taxon>Harpellomycetes</taxon>
        <taxon>Harpellales</taxon>
        <taxon>Legeriomycetaceae</taxon>
        <taxon>Zancudomyces</taxon>
    </lineage>
</organism>
<keyword evidence="5" id="KW-1185">Reference proteome</keyword>
<dbReference type="SMART" id="SM01266">
    <property type="entry name" value="Mac"/>
    <property type="match status" value="1"/>
</dbReference>
<comment type="similarity">
    <text evidence="1">Belongs to the transferase hexapeptide repeat family.</text>
</comment>
<dbReference type="Proteomes" id="UP000188320">
    <property type="component" value="Unassembled WGS sequence"/>
</dbReference>
<dbReference type="PANTHER" id="PTHR23416">
    <property type="entry name" value="SIALIC ACID SYNTHASE-RELATED"/>
    <property type="match status" value="1"/>
</dbReference>
<keyword evidence="2 4" id="KW-0808">Transferase</keyword>
<evidence type="ECO:0000259" key="3">
    <source>
        <dbReference type="SMART" id="SM01266"/>
    </source>
</evidence>
<dbReference type="Gene3D" id="2.160.10.10">
    <property type="entry name" value="Hexapeptide repeat proteins"/>
    <property type="match status" value="1"/>
</dbReference>
<comment type="caution">
    <text evidence="4">The sequence shown here is derived from an EMBL/GenBank/DDBJ whole genome shotgun (WGS) entry which is preliminary data.</text>
</comment>
<sequence>MDTTEWDKMLTGEYYSTSDPYVTRARKETKLRIAQLQSSGYDEKSQMDAKRRLLGTAHDDTYIGGNIHFAYGVNIHVGKRFRAGSNLVILDCARVDIGDNVICGCAVQIYTTTYPQDPDMRKAGLERARPVKIGNNVWIGAGTVILPGITIGNDVVIEPGAVVMEDVSDGSIIGGNPAGSIENVNNILLSVVEGMRRKNQGVIQF</sequence>
<evidence type="ECO:0000313" key="4">
    <source>
        <dbReference type="EMBL" id="OMH82054.1"/>
    </source>
</evidence>
<dbReference type="Pfam" id="PF00132">
    <property type="entry name" value="Hexapep"/>
    <property type="match status" value="1"/>
</dbReference>
<protein>
    <submittedName>
        <fullName evidence="4">Putative acetyltransferase</fullName>
    </submittedName>
</protein>
<dbReference type="CDD" id="cd03357">
    <property type="entry name" value="LbH_MAT_GAT"/>
    <property type="match status" value="1"/>
</dbReference>
<dbReference type="EMBL" id="LSSK01000753">
    <property type="protein sequence ID" value="OMH82054.1"/>
    <property type="molecule type" value="Genomic_DNA"/>
</dbReference>
<dbReference type="InterPro" id="IPR011004">
    <property type="entry name" value="Trimer_LpxA-like_sf"/>
</dbReference>
<evidence type="ECO:0000256" key="2">
    <source>
        <dbReference type="ARBA" id="ARBA00022679"/>
    </source>
</evidence>
<dbReference type="SUPFAM" id="SSF51161">
    <property type="entry name" value="Trimeric LpxA-like enzymes"/>
    <property type="match status" value="1"/>
</dbReference>
<evidence type="ECO:0000256" key="1">
    <source>
        <dbReference type="ARBA" id="ARBA00007274"/>
    </source>
</evidence>
<dbReference type="InterPro" id="IPR018357">
    <property type="entry name" value="Hexapep_transf_CS"/>
</dbReference>
<evidence type="ECO:0000313" key="5">
    <source>
        <dbReference type="Proteomes" id="UP000188320"/>
    </source>
</evidence>
<dbReference type="OrthoDB" id="25818at2759"/>
<name>A0A1R1PM66_ZANCU</name>
<dbReference type="PANTHER" id="PTHR23416:SF23">
    <property type="entry name" value="ACETYLTRANSFERASE C18B11.09C-RELATED"/>
    <property type="match status" value="1"/>
</dbReference>
<gene>
    <name evidence="4" type="ORF">AX774_g4489</name>
</gene>
<dbReference type="InterPro" id="IPR001451">
    <property type="entry name" value="Hexapep"/>
</dbReference>
<proteinExistence type="inferred from homology"/>
<dbReference type="GO" id="GO:0016407">
    <property type="term" value="F:acetyltransferase activity"/>
    <property type="evidence" value="ECO:0007669"/>
    <property type="project" value="InterPro"/>
</dbReference>
<dbReference type="InterPro" id="IPR051159">
    <property type="entry name" value="Hexapeptide_acetyltransf"/>
</dbReference>
<dbReference type="AlphaFoldDB" id="A0A1R1PM66"/>
<accession>A0A1R1PM66</accession>